<dbReference type="CDD" id="cd03260">
    <property type="entry name" value="ABC_PstB_phosphate_transporter"/>
    <property type="match status" value="1"/>
</dbReference>
<dbReference type="GO" id="GO:0016887">
    <property type="term" value="F:ATP hydrolysis activity"/>
    <property type="evidence" value="ECO:0007669"/>
    <property type="project" value="InterPro"/>
</dbReference>
<dbReference type="GO" id="GO:0005524">
    <property type="term" value="F:ATP binding"/>
    <property type="evidence" value="ECO:0007669"/>
    <property type="project" value="UniProtKB-KW"/>
</dbReference>
<feature type="domain" description="ABC transporter" evidence="4">
    <location>
        <begin position="4"/>
        <end position="240"/>
    </location>
</feature>
<dbReference type="EMBL" id="LGIQ01000005">
    <property type="protein sequence ID" value="KNB73655.1"/>
    <property type="molecule type" value="Genomic_DNA"/>
</dbReference>
<accession>A0A0K9YZK9</accession>
<dbReference type="GO" id="GO:0005315">
    <property type="term" value="F:phosphate transmembrane transporter activity"/>
    <property type="evidence" value="ECO:0007669"/>
    <property type="project" value="InterPro"/>
</dbReference>
<dbReference type="PATRIC" id="fig|54915.3.peg.6802"/>
<name>A0A0K9YZK9_9BACL</name>
<dbReference type="SUPFAM" id="SSF52540">
    <property type="entry name" value="P-loop containing nucleoside triphosphate hydrolases"/>
    <property type="match status" value="1"/>
</dbReference>
<dbReference type="STRING" id="54915.ADS79_06865"/>
<keyword evidence="1" id="KW-0813">Transport</keyword>
<dbReference type="PROSITE" id="PS50893">
    <property type="entry name" value="ABC_TRANSPORTER_2"/>
    <property type="match status" value="1"/>
</dbReference>
<evidence type="ECO:0000256" key="3">
    <source>
        <dbReference type="ARBA" id="ARBA00022840"/>
    </source>
</evidence>
<dbReference type="Pfam" id="PF00005">
    <property type="entry name" value="ABC_tran"/>
    <property type="match status" value="1"/>
</dbReference>
<comment type="caution">
    <text evidence="6">The sequence shown here is derived from an EMBL/GenBank/DDBJ whole genome shotgun (WGS) entry which is preliminary data.</text>
</comment>
<dbReference type="InterPro" id="IPR027417">
    <property type="entry name" value="P-loop_NTPase"/>
</dbReference>
<organism evidence="6 7">
    <name type="scientific">Brevibacillus reuszeri</name>
    <dbReference type="NCBI Taxonomy" id="54915"/>
    <lineage>
        <taxon>Bacteria</taxon>
        <taxon>Bacillati</taxon>
        <taxon>Bacillota</taxon>
        <taxon>Bacilli</taxon>
        <taxon>Bacillales</taxon>
        <taxon>Paenibacillaceae</taxon>
        <taxon>Brevibacillus</taxon>
    </lineage>
</organism>
<protein>
    <submittedName>
        <fullName evidence="6">ABC transporter</fullName>
    </submittedName>
    <submittedName>
        <fullName evidence="5">Phosphate import ATP-binding protein PstB</fullName>
    </submittedName>
</protein>
<dbReference type="Proteomes" id="UP000319578">
    <property type="component" value="Unassembled WGS sequence"/>
</dbReference>
<dbReference type="PANTHER" id="PTHR43423:SF1">
    <property type="entry name" value="ABC TRANSPORTER I FAMILY MEMBER 17"/>
    <property type="match status" value="1"/>
</dbReference>
<reference evidence="5 8" key="3">
    <citation type="submission" date="2019-06" db="EMBL/GenBank/DDBJ databases">
        <title>Whole genome shotgun sequence of Brevibacillus reuszeri NBRC 15719.</title>
        <authorList>
            <person name="Hosoyama A."/>
            <person name="Uohara A."/>
            <person name="Ohji S."/>
            <person name="Ichikawa N."/>
        </authorList>
    </citation>
    <scope>NUCLEOTIDE SEQUENCE [LARGE SCALE GENOMIC DNA]</scope>
    <source>
        <strain evidence="5 8">NBRC 15719</strain>
    </source>
</reference>
<dbReference type="PROSITE" id="PS00211">
    <property type="entry name" value="ABC_TRANSPORTER_1"/>
    <property type="match status" value="1"/>
</dbReference>
<dbReference type="GO" id="GO:0035435">
    <property type="term" value="P:phosphate ion transmembrane transport"/>
    <property type="evidence" value="ECO:0007669"/>
    <property type="project" value="InterPro"/>
</dbReference>
<dbReference type="AlphaFoldDB" id="A0A0K9YZK9"/>
<evidence type="ECO:0000313" key="7">
    <source>
        <dbReference type="Proteomes" id="UP000036834"/>
    </source>
</evidence>
<sequence>MNRLELQNIAVRHDGRTILDVDHISFERGKMYGIVGPSGAGKSTLLRVINLLEKPERGSLGFFGTQVELASLTHAKGLSIQRQMGYVAQKPSMFHASVFDNVALGLRYRKLDQSQIHALVHEALQYVELSHLANQRANTLSGGEAQRIALARTLVYEPALLLLDEPTASLDPANIKIFERVIQMINQKKKTTILMITHNLPQARRLAHVCLFLFHGRIVEYSETETFFTRPACHELQDFVSGRMIC</sequence>
<dbReference type="InterPro" id="IPR003439">
    <property type="entry name" value="ABC_transporter-like_ATP-bd"/>
</dbReference>
<gene>
    <name evidence="5" type="primary">pstB_1</name>
    <name evidence="6" type="ORF">ADS79_06865</name>
    <name evidence="5" type="ORF">BRE01_32140</name>
</gene>
<evidence type="ECO:0000256" key="2">
    <source>
        <dbReference type="ARBA" id="ARBA00022741"/>
    </source>
</evidence>
<dbReference type="RefSeq" id="WP_049737662.1">
    <property type="nucleotide sequence ID" value="NZ_BJON01000013.1"/>
</dbReference>
<evidence type="ECO:0000313" key="8">
    <source>
        <dbReference type="Proteomes" id="UP000319578"/>
    </source>
</evidence>
<dbReference type="Proteomes" id="UP000036834">
    <property type="component" value="Unassembled WGS sequence"/>
</dbReference>
<keyword evidence="3 5" id="KW-0067">ATP-binding</keyword>
<evidence type="ECO:0000259" key="4">
    <source>
        <dbReference type="PROSITE" id="PS50893"/>
    </source>
</evidence>
<dbReference type="PANTHER" id="PTHR43423">
    <property type="entry name" value="ABC TRANSPORTER I FAMILY MEMBER 17"/>
    <property type="match status" value="1"/>
</dbReference>
<dbReference type="InterPro" id="IPR003593">
    <property type="entry name" value="AAA+_ATPase"/>
</dbReference>
<dbReference type="InterPro" id="IPR017871">
    <property type="entry name" value="ABC_transporter-like_CS"/>
</dbReference>
<keyword evidence="2" id="KW-0547">Nucleotide-binding</keyword>
<evidence type="ECO:0000313" key="6">
    <source>
        <dbReference type="EMBL" id="KNB73655.1"/>
    </source>
</evidence>
<keyword evidence="8" id="KW-1185">Reference proteome</keyword>
<reference evidence="6" key="2">
    <citation type="submission" date="2015-07" db="EMBL/GenBank/DDBJ databases">
        <title>MeaNS - Measles Nucleotide Surveillance Program.</title>
        <authorList>
            <person name="Tran T."/>
            <person name="Druce J."/>
        </authorList>
    </citation>
    <scope>NUCLEOTIDE SEQUENCE</scope>
    <source>
        <strain evidence="6">DSM 9887</strain>
    </source>
</reference>
<dbReference type="EMBL" id="BJON01000013">
    <property type="protein sequence ID" value="GED69512.1"/>
    <property type="molecule type" value="Genomic_DNA"/>
</dbReference>
<dbReference type="InterPro" id="IPR005670">
    <property type="entry name" value="PstB-like"/>
</dbReference>
<dbReference type="GO" id="GO:0016020">
    <property type="term" value="C:membrane"/>
    <property type="evidence" value="ECO:0007669"/>
    <property type="project" value="InterPro"/>
</dbReference>
<evidence type="ECO:0000313" key="5">
    <source>
        <dbReference type="EMBL" id="GED69512.1"/>
    </source>
</evidence>
<evidence type="ECO:0000256" key="1">
    <source>
        <dbReference type="ARBA" id="ARBA00022448"/>
    </source>
</evidence>
<dbReference type="Gene3D" id="3.40.50.300">
    <property type="entry name" value="P-loop containing nucleotide triphosphate hydrolases"/>
    <property type="match status" value="1"/>
</dbReference>
<dbReference type="SMART" id="SM00382">
    <property type="entry name" value="AAA"/>
    <property type="match status" value="1"/>
</dbReference>
<proteinExistence type="predicted"/>
<reference evidence="7" key="1">
    <citation type="submission" date="2015-07" db="EMBL/GenBank/DDBJ databases">
        <title>Genome sequencing project for genomic taxonomy and phylogenomics of Bacillus-like bacteria.</title>
        <authorList>
            <person name="Liu B."/>
            <person name="Wang J."/>
            <person name="Zhu Y."/>
            <person name="Liu G."/>
            <person name="Chen Q."/>
            <person name="Chen Z."/>
            <person name="Lan J."/>
            <person name="Che J."/>
            <person name="Ge C."/>
            <person name="Shi H."/>
            <person name="Pan Z."/>
            <person name="Liu X."/>
        </authorList>
    </citation>
    <scope>NUCLEOTIDE SEQUENCE [LARGE SCALE GENOMIC DNA]</scope>
    <source>
        <strain evidence="7">DSM 9887</strain>
    </source>
</reference>
<dbReference type="OrthoDB" id="9785080at2"/>